<dbReference type="VEuPathDB" id="PlasmoDB:PVW1_120050800"/>
<evidence type="ECO:0000256" key="1">
    <source>
        <dbReference type="SAM" id="MobiDB-lite"/>
    </source>
</evidence>
<accession>A0A1G4H1U9</accession>
<dbReference type="VEuPathDB" id="PlasmoDB:PVP01_1236100"/>
<dbReference type="EMBL" id="LT615250">
    <property type="protein sequence ID" value="SCO68741.1"/>
    <property type="molecule type" value="Genomic_DNA"/>
</dbReference>
<evidence type="ECO:0000313" key="2">
    <source>
        <dbReference type="EMBL" id="SCO68741.1"/>
    </source>
</evidence>
<dbReference type="Proteomes" id="UP000196402">
    <property type="component" value="Chromosome 12"/>
</dbReference>
<organism evidence="2 3">
    <name type="scientific">Plasmodium vivax</name>
    <name type="common">malaria parasite P. vivax</name>
    <dbReference type="NCBI Taxonomy" id="5855"/>
    <lineage>
        <taxon>Eukaryota</taxon>
        <taxon>Sar</taxon>
        <taxon>Alveolata</taxon>
        <taxon>Apicomplexa</taxon>
        <taxon>Aconoidasida</taxon>
        <taxon>Haemosporida</taxon>
        <taxon>Plasmodiidae</taxon>
        <taxon>Plasmodium</taxon>
        <taxon>Plasmodium (Plasmodium)</taxon>
    </lineage>
</organism>
<feature type="compositionally biased region" description="Gly residues" evidence="1">
    <location>
        <begin position="273"/>
        <end position="282"/>
    </location>
</feature>
<sequence length="577" mass="63980">MKGRIPILTHNALLKVTNFCCTRERRYPFGFFEKERSITTNISGNKEVKIKHVEELKLKSLKKNKTVAKDDTNEDVYILNGKILYAQKGRKEKNDLKIKYGLKKAKYLDTTRNLFYSKLSDSLGESNSKDLPTREATFRGVEGVAAQLAAAPAGGATRGECYSPCAGVDAANEGNAATEGNAANEGNAATETTEATAFSALTEAAPTRGDTTDGALHASKKRISGGVKQPSEEERGKRKNEDPNEACGKSSHCASSPKLNDDKGSCAGDASPEGGGAGGGELHSGEPQNGEPQNGGLQTDGPQTVEPQTGGPRRGTPLKGDIFEILEEIAHEPSRREMKAFLNSLLLHKNKKCTNFLGNYISLYFCNILSEDLKDLKHFYFDGVTLCVNTFFSVLKELDEDQLSKMTNIYLKEYFLKIFKILKANNLNLHFENLKIENMRLLCIYNILGLIRKEGKRTKKENIKKFLYQYICVQNEDLAVLKNTNKMKFLSNIIKNGVTTRMHMLVTLSYDLCAYDTASSNCLTKNEFKNVHLEVILENQLENPFFSLQSPDSIDLKSSGWSLVDVNQILNGNLPYE</sequence>
<gene>
    <name evidence="2" type="ORF">PVT01_120040300</name>
</gene>
<dbReference type="VEuPathDB" id="PlasmoDB:PVPAM_120041200"/>
<protein>
    <submittedName>
        <fullName evidence="2">Uncharacterized protein</fullName>
    </submittedName>
</protein>
<feature type="compositionally biased region" description="Basic and acidic residues" evidence="1">
    <location>
        <begin position="230"/>
        <end position="242"/>
    </location>
</feature>
<feature type="region of interest" description="Disordered" evidence="1">
    <location>
        <begin position="203"/>
        <end position="318"/>
    </location>
</feature>
<name>A0A1G4H1U9_PLAVI</name>
<dbReference type="AlphaFoldDB" id="A0A1G4H1U9"/>
<evidence type="ECO:0000313" key="3">
    <source>
        <dbReference type="Proteomes" id="UP000196402"/>
    </source>
</evidence>
<feature type="compositionally biased region" description="Polar residues" evidence="1">
    <location>
        <begin position="290"/>
        <end position="307"/>
    </location>
</feature>
<dbReference type="VEuPathDB" id="PlasmoDB:PVX_116935"/>
<proteinExistence type="predicted"/>
<dbReference type="eggNOG" id="ENOG502QX5M">
    <property type="taxonomic scope" value="Eukaryota"/>
</dbReference>
<reference evidence="2 3" key="1">
    <citation type="submission" date="2016-07" db="EMBL/GenBank/DDBJ databases">
        <authorList>
            <consortium name="Pathogen Informatics"/>
        </authorList>
    </citation>
    <scope>NUCLEOTIDE SEQUENCE [LARGE SCALE GENOMIC DNA]</scope>
</reference>